<dbReference type="GO" id="GO:0004525">
    <property type="term" value="F:ribonuclease III activity"/>
    <property type="evidence" value="ECO:0007669"/>
    <property type="project" value="InterPro"/>
</dbReference>
<keyword evidence="6" id="KW-0699">rRNA-binding</keyword>
<dbReference type="EC" id="3.1.26.-" evidence="6"/>
<keyword evidence="6" id="KW-0694">RNA-binding</keyword>
<dbReference type="EMBL" id="CP047591">
    <property type="protein sequence ID" value="QHI72808.1"/>
    <property type="molecule type" value="Genomic_DNA"/>
</dbReference>
<keyword evidence="1 6" id="KW-0690">Ribosome biogenesis</keyword>
<comment type="subunit">
    <text evidence="6">Homodimer.</text>
</comment>
<comment type="subcellular location">
    <subcellularLocation>
        <location evidence="6">Cytoplasm</location>
    </subcellularLocation>
</comment>
<keyword evidence="4 6" id="KW-0255">Endonuclease</keyword>
<feature type="domain" description="RNase III" evidence="7">
    <location>
        <begin position="10"/>
        <end position="107"/>
    </location>
</feature>
<keyword evidence="3 6" id="KW-0540">Nuclease</keyword>
<keyword evidence="6" id="KW-0963">Cytoplasm</keyword>
<dbReference type="GO" id="GO:0005737">
    <property type="term" value="C:cytoplasm"/>
    <property type="evidence" value="ECO:0007669"/>
    <property type="project" value="UniProtKB-SubCell"/>
</dbReference>
<dbReference type="InterPro" id="IPR000999">
    <property type="entry name" value="RNase_III_dom"/>
</dbReference>
<sequence>MEANKINTTALAYIGDAVYEVYVRRYVLEKDSVNVNKQNKLAVKFVRAEGQALAIKKMMESLDVNEQLLVKRARNKKITSKPQNADPVTYKLATAFEALVGYLYLDGNVQRLEEVINQAIASLTRRNLMMSEKKTRNRNSVGKENFYI</sequence>
<dbReference type="PANTHER" id="PTHR34276:SF1">
    <property type="entry name" value="MINI-RIBONUCLEASE 3"/>
    <property type="match status" value="1"/>
</dbReference>
<dbReference type="HAMAP" id="MF_01468">
    <property type="entry name" value="RNase_Mini_III"/>
    <property type="match status" value="1"/>
</dbReference>
<evidence type="ECO:0000313" key="8">
    <source>
        <dbReference type="EMBL" id="QHI72808.1"/>
    </source>
</evidence>
<dbReference type="PIRSF" id="PIRSF005520">
    <property type="entry name" value="UCP005520"/>
    <property type="match status" value="1"/>
</dbReference>
<accession>A0A6P1ML70</accession>
<evidence type="ECO:0000256" key="2">
    <source>
        <dbReference type="ARBA" id="ARBA00022552"/>
    </source>
</evidence>
<organism evidence="8 9">
    <name type="scientific">Aminipila terrae</name>
    <dbReference type="NCBI Taxonomy" id="2697030"/>
    <lineage>
        <taxon>Bacteria</taxon>
        <taxon>Bacillati</taxon>
        <taxon>Bacillota</taxon>
        <taxon>Clostridia</taxon>
        <taxon>Peptostreptococcales</taxon>
        <taxon>Anaerovoracaceae</taxon>
        <taxon>Aminipila</taxon>
    </lineage>
</organism>
<evidence type="ECO:0000256" key="4">
    <source>
        <dbReference type="ARBA" id="ARBA00022759"/>
    </source>
</evidence>
<dbReference type="GO" id="GO:0019843">
    <property type="term" value="F:rRNA binding"/>
    <property type="evidence" value="ECO:0007669"/>
    <property type="project" value="UniProtKB-UniRule"/>
</dbReference>
<dbReference type="PANTHER" id="PTHR34276">
    <property type="entry name" value="MINI-RIBONUCLEASE 3"/>
    <property type="match status" value="1"/>
</dbReference>
<comment type="function">
    <text evidence="6">Involved in correct processing of both the 5' and 3' ends of 23S rRNA precursor. Processes 30S rRNA precursor transcript even in absence of ribonuclease 3 (Rnc); Rnc processes 30S rRNA into smaller rRNA precursors.</text>
</comment>
<evidence type="ECO:0000313" key="9">
    <source>
        <dbReference type="Proteomes" id="UP000463883"/>
    </source>
</evidence>
<evidence type="ECO:0000256" key="3">
    <source>
        <dbReference type="ARBA" id="ARBA00022722"/>
    </source>
</evidence>
<evidence type="ECO:0000259" key="7">
    <source>
        <dbReference type="Pfam" id="PF00636"/>
    </source>
</evidence>
<evidence type="ECO:0000256" key="1">
    <source>
        <dbReference type="ARBA" id="ARBA00022517"/>
    </source>
</evidence>
<keyword evidence="5 6" id="KW-0378">Hydrolase</keyword>
<reference evidence="8 9" key="1">
    <citation type="submission" date="2020-01" db="EMBL/GenBank/DDBJ databases">
        <title>Genomic analysis of Aminipila sp. CBA3637.</title>
        <authorList>
            <person name="Kim Y.B."/>
            <person name="Roh S.W."/>
        </authorList>
    </citation>
    <scope>NUCLEOTIDE SEQUENCE [LARGE SCALE GENOMIC DNA]</scope>
    <source>
        <strain evidence="8 9">CBA3637</strain>
    </source>
</reference>
<keyword evidence="6" id="KW-0460">Magnesium</keyword>
<comment type="similarity">
    <text evidence="6">Belongs to the MrnC RNase family.</text>
</comment>
<dbReference type="CDD" id="cd00593">
    <property type="entry name" value="RIBOc"/>
    <property type="match status" value="1"/>
</dbReference>
<dbReference type="Proteomes" id="UP000463883">
    <property type="component" value="Chromosome"/>
</dbReference>
<evidence type="ECO:0000256" key="5">
    <source>
        <dbReference type="ARBA" id="ARBA00022801"/>
    </source>
</evidence>
<proteinExistence type="inferred from homology"/>
<name>A0A6P1ML70_9FIRM</name>
<dbReference type="InterPro" id="IPR036389">
    <property type="entry name" value="RNase_III_sf"/>
</dbReference>
<comment type="cofactor">
    <cofactor evidence="6">
        <name>Mg(2+)</name>
        <dbReference type="ChEBI" id="CHEBI:18420"/>
    </cofactor>
</comment>
<evidence type="ECO:0000256" key="6">
    <source>
        <dbReference type="HAMAP-Rule" id="MF_01468"/>
    </source>
</evidence>
<dbReference type="InterPro" id="IPR008226">
    <property type="entry name" value="Mini3_fam"/>
</dbReference>
<dbReference type="RefSeq" id="WP_162362575.1">
    <property type="nucleotide sequence ID" value="NZ_CP047591.1"/>
</dbReference>
<dbReference type="KEGG" id="amic:Ami3637_10665"/>
<dbReference type="AlphaFoldDB" id="A0A6P1ML70"/>
<dbReference type="Pfam" id="PF00636">
    <property type="entry name" value="Ribonuclease_3"/>
    <property type="match status" value="1"/>
</dbReference>
<gene>
    <name evidence="6" type="primary">mrnC</name>
    <name evidence="8" type="ORF">Ami3637_10665</name>
</gene>
<keyword evidence="9" id="KW-1185">Reference proteome</keyword>
<protein>
    <recommendedName>
        <fullName evidence="6">Mini-ribonuclease 3</fullName>
        <shortName evidence="6">Mini-3</shortName>
        <shortName evidence="6">Mini-RNase 3</shortName>
        <ecNumber evidence="6">3.1.26.-</ecNumber>
    </recommendedName>
    <alternativeName>
        <fullName evidence="6">Mini-RNase III</fullName>
        <shortName evidence="6">Mini-III</shortName>
    </alternativeName>
</protein>
<feature type="active site" evidence="6">
    <location>
        <position position="16"/>
    </location>
</feature>
<dbReference type="SUPFAM" id="SSF69065">
    <property type="entry name" value="RNase III domain-like"/>
    <property type="match status" value="1"/>
</dbReference>
<dbReference type="Gene3D" id="1.10.1520.10">
    <property type="entry name" value="Ribonuclease III domain"/>
    <property type="match status" value="1"/>
</dbReference>
<keyword evidence="2 6" id="KW-0698">rRNA processing</keyword>
<dbReference type="GO" id="GO:0006364">
    <property type="term" value="P:rRNA processing"/>
    <property type="evidence" value="ECO:0007669"/>
    <property type="project" value="UniProtKB-UniRule"/>
</dbReference>